<sequence length="265" mass="28985">MSPSAERLSSQHSPPRPLARPGAWVDLGLTLPIFLVYQVAVVFLGVQNATDMVTGELLRLSQGDRTTYLLATLAIGVIFVGTFALLGRGQAFRPQKFLQIAIEGFVYAVLMRLVAGYVVGRVFAGTIQDEGRFVGFIMSLGAGFYEELTFRVILFGLGAKILVWLFARERVELTGTSALIASAGRGAMQKSKLGSAMIMLAWAVVCAIVFSGVHYFGPMADNFQMPSFLFRAVLGLVLTLIFVTRGFAAAVWTHMIYDVWVLVFR</sequence>
<feature type="transmembrane region" description="Helical" evidence="1">
    <location>
        <begin position="228"/>
        <end position="248"/>
    </location>
</feature>
<gene>
    <name evidence="3" type="ORF">AKJ09_03460</name>
</gene>
<proteinExistence type="predicted"/>
<name>A0A0K1PTV8_9BACT</name>
<dbReference type="AlphaFoldDB" id="A0A0K1PTV8"/>
<feature type="transmembrane region" description="Helical" evidence="1">
    <location>
        <begin position="21"/>
        <end position="46"/>
    </location>
</feature>
<dbReference type="GO" id="GO:0080120">
    <property type="term" value="P:CAAX-box protein maturation"/>
    <property type="evidence" value="ECO:0007669"/>
    <property type="project" value="UniProtKB-ARBA"/>
</dbReference>
<accession>A0A0K1PTV8</accession>
<dbReference type="EMBL" id="CP012333">
    <property type="protein sequence ID" value="AKU96796.1"/>
    <property type="molecule type" value="Genomic_DNA"/>
</dbReference>
<dbReference type="GO" id="GO:0004175">
    <property type="term" value="F:endopeptidase activity"/>
    <property type="evidence" value="ECO:0007669"/>
    <property type="project" value="UniProtKB-ARBA"/>
</dbReference>
<keyword evidence="1" id="KW-0812">Transmembrane</keyword>
<dbReference type="Pfam" id="PF02517">
    <property type="entry name" value="Rce1-like"/>
    <property type="match status" value="1"/>
</dbReference>
<protein>
    <submittedName>
        <fullName evidence="3">CAAX amino terminal protease family</fullName>
    </submittedName>
</protein>
<feature type="transmembrane region" description="Helical" evidence="1">
    <location>
        <begin position="98"/>
        <end position="119"/>
    </location>
</feature>
<feature type="domain" description="CAAX prenyl protease 2/Lysostaphin resistance protein A-like" evidence="2">
    <location>
        <begin position="134"/>
        <end position="259"/>
    </location>
</feature>
<keyword evidence="4" id="KW-1185">Reference proteome</keyword>
<dbReference type="OrthoDB" id="9814348at2"/>
<organism evidence="3 4">
    <name type="scientific">Labilithrix luteola</name>
    <dbReference type="NCBI Taxonomy" id="1391654"/>
    <lineage>
        <taxon>Bacteria</taxon>
        <taxon>Pseudomonadati</taxon>
        <taxon>Myxococcota</taxon>
        <taxon>Polyangia</taxon>
        <taxon>Polyangiales</taxon>
        <taxon>Labilitrichaceae</taxon>
        <taxon>Labilithrix</taxon>
    </lineage>
</organism>
<evidence type="ECO:0000313" key="4">
    <source>
        <dbReference type="Proteomes" id="UP000064967"/>
    </source>
</evidence>
<keyword evidence="1" id="KW-1133">Transmembrane helix</keyword>
<feature type="transmembrane region" description="Helical" evidence="1">
    <location>
        <begin position="193"/>
        <end position="216"/>
    </location>
</feature>
<dbReference type="STRING" id="1391654.AKJ09_03460"/>
<evidence type="ECO:0000259" key="2">
    <source>
        <dbReference type="Pfam" id="PF02517"/>
    </source>
</evidence>
<keyword evidence="3" id="KW-0378">Hydrolase</keyword>
<dbReference type="KEGG" id="llu:AKJ09_03460"/>
<keyword evidence="1" id="KW-0472">Membrane</keyword>
<dbReference type="InterPro" id="IPR003675">
    <property type="entry name" value="Rce1/LyrA-like_dom"/>
</dbReference>
<evidence type="ECO:0000256" key="1">
    <source>
        <dbReference type="SAM" id="Phobius"/>
    </source>
</evidence>
<keyword evidence="3" id="KW-0645">Protease</keyword>
<dbReference type="Proteomes" id="UP000064967">
    <property type="component" value="Chromosome"/>
</dbReference>
<evidence type="ECO:0000313" key="3">
    <source>
        <dbReference type="EMBL" id="AKU96796.1"/>
    </source>
</evidence>
<feature type="transmembrane region" description="Helical" evidence="1">
    <location>
        <begin position="66"/>
        <end position="86"/>
    </location>
</feature>
<dbReference type="RefSeq" id="WP_146648032.1">
    <property type="nucleotide sequence ID" value="NZ_CP012333.1"/>
</dbReference>
<dbReference type="GO" id="GO:0006508">
    <property type="term" value="P:proteolysis"/>
    <property type="evidence" value="ECO:0007669"/>
    <property type="project" value="UniProtKB-KW"/>
</dbReference>
<reference evidence="3 4" key="1">
    <citation type="submission" date="2015-08" db="EMBL/GenBank/DDBJ databases">
        <authorList>
            <person name="Babu N.S."/>
            <person name="Beckwith C.J."/>
            <person name="Beseler K.G."/>
            <person name="Brison A."/>
            <person name="Carone J.V."/>
            <person name="Caskin T.P."/>
            <person name="Diamond M."/>
            <person name="Durham M.E."/>
            <person name="Foxe J.M."/>
            <person name="Go M."/>
            <person name="Henderson B.A."/>
            <person name="Jones I.B."/>
            <person name="McGettigan J.A."/>
            <person name="Micheletti S.J."/>
            <person name="Nasrallah M.E."/>
            <person name="Ortiz D."/>
            <person name="Piller C.R."/>
            <person name="Privatt S.R."/>
            <person name="Schneider S.L."/>
            <person name="Sharp S."/>
            <person name="Smith T.C."/>
            <person name="Stanton J.D."/>
            <person name="Ullery H.E."/>
            <person name="Wilson R.J."/>
            <person name="Serrano M.G."/>
            <person name="Buck G."/>
            <person name="Lee V."/>
            <person name="Wang Y."/>
            <person name="Carvalho R."/>
            <person name="Voegtly L."/>
            <person name="Shi R."/>
            <person name="Duckworth R."/>
            <person name="Johnson A."/>
            <person name="Loviza R."/>
            <person name="Walstead R."/>
            <person name="Shah Z."/>
            <person name="Kiflezghi M."/>
            <person name="Wade K."/>
            <person name="Ball S.L."/>
            <person name="Bradley K.W."/>
            <person name="Asai D.J."/>
            <person name="Bowman C.A."/>
            <person name="Russell D.A."/>
            <person name="Pope W.H."/>
            <person name="Jacobs-Sera D."/>
            <person name="Hendrix R.W."/>
            <person name="Hatfull G.F."/>
        </authorList>
    </citation>
    <scope>NUCLEOTIDE SEQUENCE [LARGE SCALE GENOMIC DNA]</scope>
    <source>
        <strain evidence="3 4">DSM 27648</strain>
    </source>
</reference>